<gene>
    <name evidence="2" type="ORF">S01H1_06868</name>
</gene>
<proteinExistence type="predicted"/>
<sequence>MPFKPGTVSNPNGRPKGSKNKNNYVREEIQKWFDENIGDLLEAIAGMEESEKVKYATALLPYIVPKLKDHTLEIKGNVDITWNETKTYEIDGKTNKVSRPARRPKNN</sequence>
<reference evidence="2" key="1">
    <citation type="journal article" date="2014" name="Front. Microbiol.">
        <title>High frequency of phylogenetically diverse reductive dehalogenase-homologous genes in deep subseafloor sedimentary metagenomes.</title>
        <authorList>
            <person name="Kawai M."/>
            <person name="Futagami T."/>
            <person name="Toyoda A."/>
            <person name="Takaki Y."/>
            <person name="Nishi S."/>
            <person name="Hori S."/>
            <person name="Arai W."/>
            <person name="Tsubouchi T."/>
            <person name="Morono Y."/>
            <person name="Uchiyama I."/>
            <person name="Ito T."/>
            <person name="Fujiyama A."/>
            <person name="Inagaki F."/>
            <person name="Takami H."/>
        </authorList>
    </citation>
    <scope>NUCLEOTIDE SEQUENCE</scope>
    <source>
        <strain evidence="2">Expedition CK06-06</strain>
    </source>
</reference>
<organism evidence="2">
    <name type="scientific">marine sediment metagenome</name>
    <dbReference type="NCBI Taxonomy" id="412755"/>
    <lineage>
        <taxon>unclassified sequences</taxon>
        <taxon>metagenomes</taxon>
        <taxon>ecological metagenomes</taxon>
    </lineage>
</organism>
<evidence type="ECO:0008006" key="3">
    <source>
        <dbReference type="Google" id="ProtNLM"/>
    </source>
</evidence>
<name>X0T791_9ZZZZ</name>
<accession>X0T791</accession>
<dbReference type="AlphaFoldDB" id="X0T791"/>
<evidence type="ECO:0000313" key="2">
    <source>
        <dbReference type="EMBL" id="GAF84037.1"/>
    </source>
</evidence>
<evidence type="ECO:0000256" key="1">
    <source>
        <dbReference type="SAM" id="MobiDB-lite"/>
    </source>
</evidence>
<comment type="caution">
    <text evidence="2">The sequence shown here is derived from an EMBL/GenBank/DDBJ whole genome shotgun (WGS) entry which is preliminary data.</text>
</comment>
<dbReference type="EMBL" id="BARS01003542">
    <property type="protein sequence ID" value="GAF84037.1"/>
    <property type="molecule type" value="Genomic_DNA"/>
</dbReference>
<protein>
    <recommendedName>
        <fullName evidence="3">DUF5681 domain-containing protein</fullName>
    </recommendedName>
</protein>
<feature type="region of interest" description="Disordered" evidence="1">
    <location>
        <begin position="1"/>
        <end position="23"/>
    </location>
</feature>